<organism evidence="3 4">
    <name type="scientific">Syncephalastrum racemosum</name>
    <name type="common">Filamentous fungus</name>
    <dbReference type="NCBI Taxonomy" id="13706"/>
    <lineage>
        <taxon>Eukaryota</taxon>
        <taxon>Fungi</taxon>
        <taxon>Fungi incertae sedis</taxon>
        <taxon>Mucoromycota</taxon>
        <taxon>Mucoromycotina</taxon>
        <taxon>Mucoromycetes</taxon>
        <taxon>Mucorales</taxon>
        <taxon>Syncephalastraceae</taxon>
        <taxon>Syncephalastrum</taxon>
    </lineage>
</organism>
<feature type="region of interest" description="Disordered" evidence="1">
    <location>
        <begin position="335"/>
        <end position="361"/>
    </location>
</feature>
<sequence length="459" mass="51821">MTSTFVIMFHEPSHRKVALNYWKFWLGQQKSPLDARAVTLDEDQSFGIENIRFPSFDRITFDWNGRQGAKVFVRFNCLSTDFSRIKGVKGIPLRAHMETRVTVNLAASASLQPYAGTFQAADGETIDALRRAYVEQVYCKIKLFRDKGAERKNKDDAKQIGKHMERVYAEANPHQHPFWLMYNQPKPYSTICEVPVMASEMDCRKPLPIEQPQPPPATLPANTTLSNSSSSNSSSHQSSNGEPPVVSSFLPSATAAPAYSHQQQQQQQQYSSSPKSPQFLTSSVLLHGVKSDPNLSTKRSYSDIFMEEQHNQHLQQQQQPQSFGLSLLINIKTTQHQRFQSPPSPTENNDHPLTANSNSKRPLQRINLEHISIPCLISKLCPLLSLHYSQVSEVLWRQPRNMSCSAIPFRTTNLRSNSPDHGVAIILDDSVLSEYFINGMVVGVEWEIKSDGTVRLLLQ</sequence>
<dbReference type="GO" id="GO:0005634">
    <property type="term" value="C:nucleus"/>
    <property type="evidence" value="ECO:0007669"/>
    <property type="project" value="TreeGrafter"/>
</dbReference>
<dbReference type="InterPro" id="IPR007604">
    <property type="entry name" value="CP2"/>
</dbReference>
<feature type="domain" description="Grh/CP2 DB" evidence="2">
    <location>
        <begin position="1"/>
        <end position="208"/>
    </location>
</feature>
<dbReference type="STRING" id="13706.A0A1X2HW23"/>
<protein>
    <submittedName>
        <fullName evidence="3">CP2 transcription factor-domain-containing protein</fullName>
    </submittedName>
</protein>
<dbReference type="Pfam" id="PF04516">
    <property type="entry name" value="CP2"/>
    <property type="match status" value="2"/>
</dbReference>
<gene>
    <name evidence="3" type="ORF">BCR43DRAFT_483069</name>
</gene>
<accession>A0A1X2HW23</accession>
<dbReference type="InParanoid" id="A0A1X2HW23"/>
<evidence type="ECO:0000256" key="1">
    <source>
        <dbReference type="SAM" id="MobiDB-lite"/>
    </source>
</evidence>
<dbReference type="OMA" id="MASEMDC"/>
<dbReference type="GO" id="GO:0000978">
    <property type="term" value="F:RNA polymerase II cis-regulatory region sequence-specific DNA binding"/>
    <property type="evidence" value="ECO:0007669"/>
    <property type="project" value="TreeGrafter"/>
</dbReference>
<dbReference type="PANTHER" id="PTHR11037:SF20">
    <property type="entry name" value="PROTEIN GRAINYHEAD"/>
    <property type="match status" value="1"/>
</dbReference>
<reference evidence="3 4" key="1">
    <citation type="submission" date="2016-07" db="EMBL/GenBank/DDBJ databases">
        <title>Pervasive Adenine N6-methylation of Active Genes in Fungi.</title>
        <authorList>
            <consortium name="DOE Joint Genome Institute"/>
            <person name="Mondo S.J."/>
            <person name="Dannebaum R.O."/>
            <person name="Kuo R.C."/>
            <person name="Labutti K."/>
            <person name="Haridas S."/>
            <person name="Kuo A."/>
            <person name="Salamov A."/>
            <person name="Ahrendt S.R."/>
            <person name="Lipzen A."/>
            <person name="Sullivan W."/>
            <person name="Andreopoulos W.B."/>
            <person name="Clum A."/>
            <person name="Lindquist E."/>
            <person name="Daum C."/>
            <person name="Ramamoorthy G.K."/>
            <person name="Gryganskyi A."/>
            <person name="Culley D."/>
            <person name="Magnuson J.K."/>
            <person name="James T.Y."/>
            <person name="O'Malley M.A."/>
            <person name="Stajich J.E."/>
            <person name="Spatafora J.W."/>
            <person name="Visel A."/>
            <person name="Grigoriev I.V."/>
        </authorList>
    </citation>
    <scope>NUCLEOTIDE SEQUENCE [LARGE SCALE GENOMIC DNA]</scope>
    <source>
        <strain evidence="3 4">NRRL 2496</strain>
    </source>
</reference>
<dbReference type="EMBL" id="MCGN01000001">
    <property type="protein sequence ID" value="ORZ03288.1"/>
    <property type="molecule type" value="Genomic_DNA"/>
</dbReference>
<name>A0A1X2HW23_SYNRA</name>
<feature type="compositionally biased region" description="Pro residues" evidence="1">
    <location>
        <begin position="209"/>
        <end position="218"/>
    </location>
</feature>
<dbReference type="InterPro" id="IPR040167">
    <property type="entry name" value="TF_CP2-like"/>
</dbReference>
<evidence type="ECO:0000313" key="3">
    <source>
        <dbReference type="EMBL" id="ORZ03288.1"/>
    </source>
</evidence>
<dbReference type="PROSITE" id="PS51968">
    <property type="entry name" value="GRH_CP2_DB"/>
    <property type="match status" value="1"/>
</dbReference>
<dbReference type="Proteomes" id="UP000242180">
    <property type="component" value="Unassembled WGS sequence"/>
</dbReference>
<comment type="caution">
    <text evidence="3">The sequence shown here is derived from an EMBL/GenBank/DDBJ whole genome shotgun (WGS) entry which is preliminary data.</text>
</comment>
<evidence type="ECO:0000259" key="2">
    <source>
        <dbReference type="PROSITE" id="PS51968"/>
    </source>
</evidence>
<evidence type="ECO:0000313" key="4">
    <source>
        <dbReference type="Proteomes" id="UP000242180"/>
    </source>
</evidence>
<feature type="compositionally biased region" description="Low complexity" evidence="1">
    <location>
        <begin position="219"/>
        <end position="240"/>
    </location>
</feature>
<dbReference type="AlphaFoldDB" id="A0A1X2HW23"/>
<dbReference type="PANTHER" id="PTHR11037">
    <property type="entry name" value="TRANSCRIPTION FACTOR CP2"/>
    <property type="match status" value="1"/>
</dbReference>
<dbReference type="OrthoDB" id="7680836at2759"/>
<dbReference type="GO" id="GO:0001228">
    <property type="term" value="F:DNA-binding transcription activator activity, RNA polymerase II-specific"/>
    <property type="evidence" value="ECO:0007669"/>
    <property type="project" value="TreeGrafter"/>
</dbReference>
<keyword evidence="4" id="KW-1185">Reference proteome</keyword>
<feature type="region of interest" description="Disordered" evidence="1">
    <location>
        <begin position="206"/>
        <end position="277"/>
    </location>
</feature>
<proteinExistence type="predicted"/>